<evidence type="ECO:0000313" key="1">
    <source>
        <dbReference type="EMBL" id="MFC4480046.1"/>
    </source>
</evidence>
<dbReference type="RefSeq" id="WP_379801296.1">
    <property type="nucleotide sequence ID" value="NZ_JBHSFY010000021.1"/>
</dbReference>
<evidence type="ECO:0000313" key="2">
    <source>
        <dbReference type="Proteomes" id="UP001596003"/>
    </source>
</evidence>
<comment type="caution">
    <text evidence="1">The sequence shown here is derived from an EMBL/GenBank/DDBJ whole genome shotgun (WGS) entry which is preliminary data.</text>
</comment>
<reference evidence="2" key="1">
    <citation type="journal article" date="2019" name="Int. J. Syst. Evol. Microbiol.">
        <title>The Global Catalogue of Microorganisms (GCM) 10K type strain sequencing project: providing services to taxonomists for standard genome sequencing and annotation.</title>
        <authorList>
            <consortium name="The Broad Institute Genomics Platform"/>
            <consortium name="The Broad Institute Genome Sequencing Center for Infectious Disease"/>
            <person name="Wu L."/>
            <person name="Ma J."/>
        </authorList>
    </citation>
    <scope>NUCLEOTIDE SEQUENCE [LARGE SCALE GENOMIC DNA]</scope>
    <source>
        <strain evidence="2">NBRC 103627</strain>
    </source>
</reference>
<dbReference type="EMBL" id="JBHSFY010000021">
    <property type="protein sequence ID" value="MFC4480046.1"/>
    <property type="molecule type" value="Genomic_DNA"/>
</dbReference>
<organism evidence="1 2">
    <name type="scientific">Flavobacterium chungangensis</name>
    <dbReference type="NCBI Taxonomy" id="2708132"/>
    <lineage>
        <taxon>Bacteria</taxon>
        <taxon>Pseudomonadati</taxon>
        <taxon>Bacteroidota</taxon>
        <taxon>Flavobacteriia</taxon>
        <taxon>Flavobacteriales</taxon>
        <taxon>Flavobacteriaceae</taxon>
        <taxon>Flavobacterium</taxon>
    </lineage>
</organism>
<protein>
    <submittedName>
        <fullName evidence="1">Uncharacterized protein</fullName>
    </submittedName>
</protein>
<dbReference type="Proteomes" id="UP001596003">
    <property type="component" value="Unassembled WGS sequence"/>
</dbReference>
<gene>
    <name evidence="1" type="ORF">ACFO3N_23460</name>
</gene>
<proteinExistence type="predicted"/>
<sequence length="90" mass="10908">MDLLERIFHYKKEFYSLALEYFHNINSQEQENIDYDEIIPKSISLLVDHDFIPTPCIEIKLELSKDEKKNGNYFLYVNENKEFIDEFLII</sequence>
<accession>A0ABV8ZJ19</accession>
<name>A0ABV8ZJ19_9FLAO</name>
<keyword evidence="2" id="KW-1185">Reference proteome</keyword>